<protein>
    <submittedName>
        <fullName evidence="1">Uncharacterized protein</fullName>
    </submittedName>
</protein>
<proteinExistence type="predicted"/>
<sequence length="72" mass="8429">MAQQDTQRIIVSQSMLKFVMDYSKQINKPLKLKEMVRISNVLVDYCINGNTKEINETLGKIDDYLQTLFENE</sequence>
<organism evidence="1">
    <name type="scientific">uncultured Caudovirales phage</name>
    <dbReference type="NCBI Taxonomy" id="2100421"/>
    <lineage>
        <taxon>Viruses</taxon>
        <taxon>Duplodnaviria</taxon>
        <taxon>Heunggongvirae</taxon>
        <taxon>Uroviricota</taxon>
        <taxon>Caudoviricetes</taxon>
        <taxon>Peduoviridae</taxon>
        <taxon>Maltschvirus</taxon>
        <taxon>Maltschvirus maltsch</taxon>
    </lineage>
</organism>
<reference evidence="1" key="1">
    <citation type="submission" date="2020-04" db="EMBL/GenBank/DDBJ databases">
        <authorList>
            <person name="Chiriac C."/>
            <person name="Salcher M."/>
            <person name="Ghai R."/>
            <person name="Kavagutti S V."/>
        </authorList>
    </citation>
    <scope>NUCLEOTIDE SEQUENCE</scope>
</reference>
<gene>
    <name evidence="1" type="ORF">UFOVP424_14</name>
</gene>
<name>A0A6J5M4S3_9CAUD</name>
<dbReference type="EMBL" id="LR796395">
    <property type="protein sequence ID" value="CAB4141698.1"/>
    <property type="molecule type" value="Genomic_DNA"/>
</dbReference>
<evidence type="ECO:0000313" key="1">
    <source>
        <dbReference type="EMBL" id="CAB4141698.1"/>
    </source>
</evidence>
<accession>A0A6J5M4S3</accession>